<reference evidence="2" key="2">
    <citation type="submission" date="2023-06" db="EMBL/GenBank/DDBJ databases">
        <authorList>
            <consortium name="Lawrence Berkeley National Laboratory"/>
            <person name="Mondo S.J."/>
            <person name="Hensen N."/>
            <person name="Bonometti L."/>
            <person name="Westerberg I."/>
            <person name="Brannstrom I.O."/>
            <person name="Guillou S."/>
            <person name="Cros-Aarteil S."/>
            <person name="Calhoun S."/>
            <person name="Haridas S."/>
            <person name="Kuo A."/>
            <person name="Pangilinan J."/>
            <person name="Riley R."/>
            <person name="Labutti K."/>
            <person name="Andreopoulos B."/>
            <person name="Lipzen A."/>
            <person name="Chen C."/>
            <person name="Yanf M."/>
            <person name="Daum C."/>
            <person name="Ng V."/>
            <person name="Clum A."/>
            <person name="Steindorff A."/>
            <person name="Ohm R."/>
            <person name="Martin F."/>
            <person name="Silar P."/>
            <person name="Natvig D."/>
            <person name="Lalanne C."/>
            <person name="Gautier V."/>
            <person name="Ament-Velasquez S.L."/>
            <person name="Kruys A."/>
            <person name="Hutchinson M.I."/>
            <person name="Powell A.J."/>
            <person name="Barry K."/>
            <person name="Miller A.N."/>
            <person name="Grigoriev I.V."/>
            <person name="Debuchy R."/>
            <person name="Gladieux P."/>
            <person name="Thoren M.H."/>
            <person name="Johannesson H."/>
        </authorList>
    </citation>
    <scope>NUCLEOTIDE SEQUENCE</scope>
    <source>
        <strain evidence="2">PSN324</strain>
    </source>
</reference>
<evidence type="ECO:0000313" key="3">
    <source>
        <dbReference type="Proteomes" id="UP001321749"/>
    </source>
</evidence>
<dbReference type="Pfam" id="PF06985">
    <property type="entry name" value="HET"/>
    <property type="match status" value="1"/>
</dbReference>
<dbReference type="InterPro" id="IPR010730">
    <property type="entry name" value="HET"/>
</dbReference>
<feature type="domain" description="Heterokaryon incompatibility" evidence="1">
    <location>
        <begin position="261"/>
        <end position="423"/>
    </location>
</feature>
<evidence type="ECO:0000259" key="1">
    <source>
        <dbReference type="Pfam" id="PF06985"/>
    </source>
</evidence>
<sequence length="737" mass="82806">MPEMASGGESSTSATPDDIEEPVTWCDQCRGFQFDDANCGGHEVTNPNTGERFVQFEFDSSQLLFADWMLPDEFPHLPNLTAAMDKGCGFCAFLWATLRSSEFVLAVEHENQTSRKKNCDRLEFYLMCCYDFAEKEPGGQKYLKGFKFLFRPRDRAGFLLMECPVQRSPIPDPCTAWLGLDEHVEELPSDPLGGQFSDWFSSCLSDCVGRDSPKPHSLDGGSQHRWLPTRLVEICDSTSLRLVHGSDILEQTPHEDDLPHYTALSYCWGTSKDAASQLKVTTQNQSSLASGFVCSETPKVLQDAVTVTRALGVRYIWIDALCILQDSISDWEAESSQMATVYGSAFLTICSLTSSCHISFLKQDYRQVRVAFQSSLDPRISGTYTISHKNRFVISSRSLPSDSQSNDRVPFNRWEHRGWTFQEALMSRHLLMFSPPHKFFICDTAANVQGQGRFDNFLRMDLSLNTAGLYIDWLIVASYYSWRQLTVAQDALPAISGLARRFAEKLDDGVGNIRYVAGIWEPDSIHGLTWYLSPGSPIPAALGELLSQLENPEPYIAPSWSWATHHQVCFYRNARYDLSQGKWSRVAFSEIKPEGKDAFGRLRPGGQLNVTGRTYNFCFDETSTVEKEDEAFEAFAVSLVRIKSSENPLRCCLDWDPDSLRHTPEQFTLVTLAEASEGQDAVGERANGPSKKTLVGLVLLASKKQPEFFHRVGLWEWTCSTGEFETAFMPAMAISVI</sequence>
<keyword evidence="3" id="KW-1185">Reference proteome</keyword>
<accession>A0AAV9HHX0</accession>
<proteinExistence type="predicted"/>
<gene>
    <name evidence="2" type="ORF">QBC42DRAFT_348963</name>
</gene>
<dbReference type="AlphaFoldDB" id="A0AAV9HHX0"/>
<comment type="caution">
    <text evidence="2">The sequence shown here is derived from an EMBL/GenBank/DDBJ whole genome shotgun (WGS) entry which is preliminary data.</text>
</comment>
<dbReference type="PANTHER" id="PTHR33112:SF16">
    <property type="entry name" value="HETEROKARYON INCOMPATIBILITY DOMAIN-CONTAINING PROTEIN"/>
    <property type="match status" value="1"/>
</dbReference>
<dbReference type="PANTHER" id="PTHR33112">
    <property type="entry name" value="DOMAIN PROTEIN, PUTATIVE-RELATED"/>
    <property type="match status" value="1"/>
</dbReference>
<dbReference type="EMBL" id="MU865042">
    <property type="protein sequence ID" value="KAK4459238.1"/>
    <property type="molecule type" value="Genomic_DNA"/>
</dbReference>
<protein>
    <submittedName>
        <fullName evidence="2">Heterokaryon incompatibility protein-domain-containing protein</fullName>
    </submittedName>
</protein>
<reference evidence="2" key="1">
    <citation type="journal article" date="2023" name="Mol. Phylogenet. Evol.">
        <title>Genome-scale phylogeny and comparative genomics of the fungal order Sordariales.</title>
        <authorList>
            <person name="Hensen N."/>
            <person name="Bonometti L."/>
            <person name="Westerberg I."/>
            <person name="Brannstrom I.O."/>
            <person name="Guillou S."/>
            <person name="Cros-Aarteil S."/>
            <person name="Calhoun S."/>
            <person name="Haridas S."/>
            <person name="Kuo A."/>
            <person name="Mondo S."/>
            <person name="Pangilinan J."/>
            <person name="Riley R."/>
            <person name="LaButti K."/>
            <person name="Andreopoulos B."/>
            <person name="Lipzen A."/>
            <person name="Chen C."/>
            <person name="Yan M."/>
            <person name="Daum C."/>
            <person name="Ng V."/>
            <person name="Clum A."/>
            <person name="Steindorff A."/>
            <person name="Ohm R.A."/>
            <person name="Martin F."/>
            <person name="Silar P."/>
            <person name="Natvig D.O."/>
            <person name="Lalanne C."/>
            <person name="Gautier V."/>
            <person name="Ament-Velasquez S.L."/>
            <person name="Kruys A."/>
            <person name="Hutchinson M.I."/>
            <person name="Powell A.J."/>
            <person name="Barry K."/>
            <person name="Miller A.N."/>
            <person name="Grigoriev I.V."/>
            <person name="Debuchy R."/>
            <person name="Gladieux P."/>
            <person name="Hiltunen Thoren M."/>
            <person name="Johannesson H."/>
        </authorList>
    </citation>
    <scope>NUCLEOTIDE SEQUENCE</scope>
    <source>
        <strain evidence="2">PSN324</strain>
    </source>
</reference>
<name>A0AAV9HHX0_9PEZI</name>
<evidence type="ECO:0000313" key="2">
    <source>
        <dbReference type="EMBL" id="KAK4459238.1"/>
    </source>
</evidence>
<dbReference type="Proteomes" id="UP001321749">
    <property type="component" value="Unassembled WGS sequence"/>
</dbReference>
<organism evidence="2 3">
    <name type="scientific">Cladorrhinum samala</name>
    <dbReference type="NCBI Taxonomy" id="585594"/>
    <lineage>
        <taxon>Eukaryota</taxon>
        <taxon>Fungi</taxon>
        <taxon>Dikarya</taxon>
        <taxon>Ascomycota</taxon>
        <taxon>Pezizomycotina</taxon>
        <taxon>Sordariomycetes</taxon>
        <taxon>Sordariomycetidae</taxon>
        <taxon>Sordariales</taxon>
        <taxon>Podosporaceae</taxon>
        <taxon>Cladorrhinum</taxon>
    </lineage>
</organism>